<comment type="subcellular location">
    <subcellularLocation>
        <location evidence="1">Cell membrane</location>
        <topology evidence="1">Multi-pass membrane protein</topology>
    </subcellularLocation>
</comment>
<dbReference type="AlphaFoldDB" id="A0A5R8XZ70"/>
<dbReference type="Gene3D" id="6.10.340.10">
    <property type="match status" value="1"/>
</dbReference>
<proteinExistence type="inferred from homology"/>
<organism evidence="13 14">
    <name type="scientific">Arcobacter arenosus</name>
    <dbReference type="NCBI Taxonomy" id="2576037"/>
    <lineage>
        <taxon>Bacteria</taxon>
        <taxon>Pseudomonadati</taxon>
        <taxon>Campylobacterota</taxon>
        <taxon>Epsilonproteobacteria</taxon>
        <taxon>Campylobacterales</taxon>
        <taxon>Arcobacteraceae</taxon>
        <taxon>Arcobacter</taxon>
    </lineage>
</organism>
<feature type="compositionally biased region" description="Low complexity" evidence="9">
    <location>
        <begin position="947"/>
        <end position="958"/>
    </location>
</feature>
<dbReference type="SUPFAM" id="SSF58104">
    <property type="entry name" value="Methyl-accepting chemotaxis protein (MCP) signaling domain"/>
    <property type="match status" value="1"/>
</dbReference>
<feature type="domain" description="Methyl-accepting transducer" evidence="11">
    <location>
        <begin position="536"/>
        <end position="765"/>
    </location>
</feature>
<dbReference type="Gene3D" id="1.10.287.950">
    <property type="entry name" value="Methyl-accepting chemotaxis protein"/>
    <property type="match status" value="1"/>
</dbReference>
<feature type="transmembrane region" description="Helical" evidence="10">
    <location>
        <begin position="12"/>
        <end position="32"/>
    </location>
</feature>
<sequence>MLSKISIKGKLLIISLCAIVIVSILIATQSIYTLKKVSKEKIENFKQEAYSNKEKELENYVSLALKTVDSYYERTSIEKVKVEVQETLKSEAKFIFSILNHEYEKNKDLLPTDELKEKLRSIVEGTRYGENGYFWINDLDAVIVMHPIKPQLDGKNLYNYKDKGGKQIFKEFAAVAKAQKEGFVDYVWPKPGFEKPQPKVSFVKLFEPFGWVIGTGEYVSDVSENLKKEALKSISAMRYGKSGYFWINDSEPKMIMHPIKPSLNGKNLSKVKDPEGKFLFNEMVKVSKTENLGGLVEYMWEKPGKDAPQLKYSYVKKFEPWDWIIGTGAYVDDIEESILKMEEQTNKEIADIVIYFSVFTIIAIIIIYLVYSFLVKKIIIRPIEDLKGAVENLGSGNDTSERIKKSSDDEIGSLVDAFNGYVDNLKAGYAQDALVIEEVEDVIRKIKNGFYVYKVEKTSNNPTIQKLRESINSMIDSTNDKLEDINKVLLEYGDSNFDTSLTSSKKGSNGIIGSIFASTRELGGTVSEFLSMITKTGEKLNADIDVLSSSSSQLSDSANDQAASLEQTAAAVEEITSIIKSSNEKVNRMSILANDLNKSARDGQNLASRTTSAMDDIDTQVQAINDAITVIDQIAFQTNILSLNAAVEAATAGEAGKGFAVVAQEVRNLASRSAEAAKEIKDLVENATTKANEGKAIADNMIKGYSELNAKVSETIELITDVDSASKEQETGIVQINDVINSLDQATQVNASSATQISNLATEVSELSSSLLDIAERANFDKRKQEEICDVDLVFTMSKLKNDHIVFKNKNFAQVGTFKSWSVTSPKECDFGRWILEQESQRKEFCSTSNWNKMKEYHEQVHNLVGEYISLNSKKASNEELEKVSSDLETKTEELFRSMDKIKAENCSIQSTKVKENRTTEVSSPKPVKMETRIENKTTVSTPAKVSTTTSKTITSNNNDDDEWESF</sequence>
<dbReference type="SMART" id="SM00304">
    <property type="entry name" value="HAMP"/>
    <property type="match status" value="1"/>
</dbReference>
<keyword evidence="6 10" id="KW-0472">Membrane</keyword>
<feature type="region of interest" description="Disordered" evidence="9">
    <location>
        <begin position="914"/>
        <end position="967"/>
    </location>
</feature>
<evidence type="ECO:0000256" key="3">
    <source>
        <dbReference type="ARBA" id="ARBA00022500"/>
    </source>
</evidence>
<dbReference type="InterPro" id="IPR003660">
    <property type="entry name" value="HAMP_dom"/>
</dbReference>
<dbReference type="PANTHER" id="PTHR43531">
    <property type="entry name" value="PROTEIN ICFG"/>
    <property type="match status" value="1"/>
</dbReference>
<dbReference type="Pfam" id="PF00015">
    <property type="entry name" value="MCPsignal"/>
    <property type="match status" value="1"/>
</dbReference>
<dbReference type="InterPro" id="IPR025991">
    <property type="entry name" value="Chemoreceptor_zinc-bind_dom"/>
</dbReference>
<evidence type="ECO:0000313" key="14">
    <source>
        <dbReference type="Proteomes" id="UP000308901"/>
    </source>
</evidence>
<keyword evidence="4 10" id="KW-0812">Transmembrane</keyword>
<evidence type="ECO:0000256" key="9">
    <source>
        <dbReference type="SAM" id="MobiDB-lite"/>
    </source>
</evidence>
<accession>A0A5R8XZ70</accession>
<dbReference type="Proteomes" id="UP000308901">
    <property type="component" value="Unassembled WGS sequence"/>
</dbReference>
<gene>
    <name evidence="13" type="ORF">FDK22_12375</name>
</gene>
<dbReference type="SMART" id="SM01049">
    <property type="entry name" value="Cache_2"/>
    <property type="match status" value="2"/>
</dbReference>
<keyword evidence="14" id="KW-1185">Reference proteome</keyword>
<dbReference type="PANTHER" id="PTHR43531:SF11">
    <property type="entry name" value="METHYL-ACCEPTING CHEMOTAXIS PROTEIN 3"/>
    <property type="match status" value="1"/>
</dbReference>
<dbReference type="GO" id="GO:0006935">
    <property type="term" value="P:chemotaxis"/>
    <property type="evidence" value="ECO:0007669"/>
    <property type="project" value="UniProtKB-KW"/>
</dbReference>
<dbReference type="Pfam" id="PF08269">
    <property type="entry name" value="dCache_2"/>
    <property type="match status" value="1"/>
</dbReference>
<evidence type="ECO:0000256" key="2">
    <source>
        <dbReference type="ARBA" id="ARBA00022475"/>
    </source>
</evidence>
<dbReference type="PROSITE" id="PS50885">
    <property type="entry name" value="HAMP"/>
    <property type="match status" value="1"/>
</dbReference>
<evidence type="ECO:0000256" key="8">
    <source>
        <dbReference type="PROSITE-ProRule" id="PRU00284"/>
    </source>
</evidence>
<dbReference type="CDD" id="cd06225">
    <property type="entry name" value="HAMP"/>
    <property type="match status" value="1"/>
</dbReference>
<dbReference type="PROSITE" id="PS50111">
    <property type="entry name" value="CHEMOTAXIS_TRANSDUC_2"/>
    <property type="match status" value="1"/>
</dbReference>
<keyword evidence="8" id="KW-0807">Transducer</keyword>
<evidence type="ECO:0000256" key="7">
    <source>
        <dbReference type="ARBA" id="ARBA00029447"/>
    </source>
</evidence>
<dbReference type="GO" id="GO:0005886">
    <property type="term" value="C:plasma membrane"/>
    <property type="evidence" value="ECO:0007669"/>
    <property type="project" value="UniProtKB-SubCell"/>
</dbReference>
<keyword evidence="3" id="KW-0145">Chemotaxis</keyword>
<dbReference type="RefSeq" id="WP_138153287.1">
    <property type="nucleotide sequence ID" value="NZ_VANU01000005.1"/>
</dbReference>
<evidence type="ECO:0000259" key="12">
    <source>
        <dbReference type="PROSITE" id="PS50885"/>
    </source>
</evidence>
<evidence type="ECO:0000256" key="10">
    <source>
        <dbReference type="SAM" id="Phobius"/>
    </source>
</evidence>
<dbReference type="InterPro" id="IPR033480">
    <property type="entry name" value="sCache_2"/>
</dbReference>
<comment type="caution">
    <text evidence="13">The sequence shown here is derived from an EMBL/GenBank/DDBJ whole genome shotgun (WGS) entry which is preliminary data.</text>
</comment>
<dbReference type="Gene3D" id="3.30.450.20">
    <property type="entry name" value="PAS domain"/>
    <property type="match status" value="2"/>
</dbReference>
<dbReference type="CDD" id="cd11386">
    <property type="entry name" value="MCP_signal"/>
    <property type="match status" value="1"/>
</dbReference>
<comment type="similarity">
    <text evidence="7">Belongs to the methyl-accepting chemotaxis (MCP) protein family.</text>
</comment>
<dbReference type="OrthoDB" id="5348717at2"/>
<feature type="compositionally biased region" description="Polar residues" evidence="9">
    <location>
        <begin position="937"/>
        <end position="946"/>
    </location>
</feature>
<dbReference type="GO" id="GO:0007165">
    <property type="term" value="P:signal transduction"/>
    <property type="evidence" value="ECO:0007669"/>
    <property type="project" value="UniProtKB-KW"/>
</dbReference>
<dbReference type="Pfam" id="PF00672">
    <property type="entry name" value="HAMP"/>
    <property type="match status" value="1"/>
</dbReference>
<dbReference type="Pfam" id="PF13682">
    <property type="entry name" value="CZB"/>
    <property type="match status" value="1"/>
</dbReference>
<keyword evidence="5 10" id="KW-1133">Transmembrane helix</keyword>
<evidence type="ECO:0000256" key="4">
    <source>
        <dbReference type="ARBA" id="ARBA00022692"/>
    </source>
</evidence>
<dbReference type="EMBL" id="VANU01000005">
    <property type="protein sequence ID" value="TLP37033.1"/>
    <property type="molecule type" value="Genomic_DNA"/>
</dbReference>
<evidence type="ECO:0000313" key="13">
    <source>
        <dbReference type="EMBL" id="TLP37033.1"/>
    </source>
</evidence>
<dbReference type="GO" id="GO:0004888">
    <property type="term" value="F:transmembrane signaling receptor activity"/>
    <property type="evidence" value="ECO:0007669"/>
    <property type="project" value="TreeGrafter"/>
</dbReference>
<dbReference type="CDD" id="cd18774">
    <property type="entry name" value="PDC2_HK_sensor"/>
    <property type="match status" value="1"/>
</dbReference>
<keyword evidence="2" id="KW-1003">Cell membrane</keyword>
<dbReference type="InterPro" id="IPR004089">
    <property type="entry name" value="MCPsignal_dom"/>
</dbReference>
<evidence type="ECO:0000256" key="5">
    <source>
        <dbReference type="ARBA" id="ARBA00022989"/>
    </source>
</evidence>
<dbReference type="Gene3D" id="1.20.120.30">
    <property type="entry name" value="Aspartate receptor, ligand-binding domain"/>
    <property type="match status" value="1"/>
</dbReference>
<dbReference type="SMART" id="SM00283">
    <property type="entry name" value="MA"/>
    <property type="match status" value="1"/>
</dbReference>
<feature type="transmembrane region" description="Helical" evidence="10">
    <location>
        <begin position="352"/>
        <end position="374"/>
    </location>
</feature>
<feature type="domain" description="HAMP" evidence="12">
    <location>
        <begin position="377"/>
        <end position="430"/>
    </location>
</feature>
<protein>
    <submittedName>
        <fullName evidence="13">HAMP domain-containing protein</fullName>
    </submittedName>
</protein>
<dbReference type="InterPro" id="IPR051310">
    <property type="entry name" value="MCP_chemotaxis"/>
</dbReference>
<name>A0A5R8XZ70_9BACT</name>
<reference evidence="13 14" key="1">
    <citation type="submission" date="2019-05" db="EMBL/GenBank/DDBJ databases">
        <title>Arcobacter sp. nov., isolated from sea sediment.</title>
        <authorList>
            <person name="Kim W."/>
        </authorList>
    </citation>
    <scope>NUCLEOTIDE SEQUENCE [LARGE SCALE GENOMIC DNA]</scope>
    <source>
        <strain evidence="13 14">CAU 1517</strain>
    </source>
</reference>
<evidence type="ECO:0000256" key="1">
    <source>
        <dbReference type="ARBA" id="ARBA00004651"/>
    </source>
</evidence>
<dbReference type="InterPro" id="IPR004010">
    <property type="entry name" value="Double_Cache_2"/>
</dbReference>
<evidence type="ECO:0000256" key="6">
    <source>
        <dbReference type="ARBA" id="ARBA00023136"/>
    </source>
</evidence>
<evidence type="ECO:0000259" key="11">
    <source>
        <dbReference type="PROSITE" id="PS50111"/>
    </source>
</evidence>